<name>A0A0B2W324_TOXCA</name>
<feature type="transmembrane region" description="Helical" evidence="1">
    <location>
        <begin position="26"/>
        <end position="50"/>
    </location>
</feature>
<dbReference type="PANTHER" id="PTHR46641">
    <property type="entry name" value="FMRFAMIDE RECEPTOR-RELATED"/>
    <property type="match status" value="1"/>
</dbReference>
<dbReference type="PANTHER" id="PTHR46641:SF24">
    <property type="entry name" value="G-PROTEIN COUPLED RECEPTORS FAMILY 1 PROFILE DOMAIN-CONTAINING PROTEIN"/>
    <property type="match status" value="1"/>
</dbReference>
<dbReference type="SUPFAM" id="SSF81321">
    <property type="entry name" value="Family A G protein-coupled receptor-like"/>
    <property type="match status" value="1"/>
</dbReference>
<dbReference type="STRING" id="6265.A0A0B2W324"/>
<keyword evidence="3" id="KW-1185">Reference proteome</keyword>
<accession>A0A0B2W324</accession>
<protein>
    <recommendedName>
        <fullName evidence="4">G_PROTEIN_RECEP_F1_2 domain-containing protein</fullName>
    </recommendedName>
</protein>
<comment type="caution">
    <text evidence="2">The sequence shown here is derived from an EMBL/GenBank/DDBJ whole genome shotgun (WGS) entry which is preliminary data.</text>
</comment>
<evidence type="ECO:0008006" key="4">
    <source>
        <dbReference type="Google" id="ProtNLM"/>
    </source>
</evidence>
<feature type="transmembrane region" description="Helical" evidence="1">
    <location>
        <begin position="62"/>
        <end position="81"/>
    </location>
</feature>
<evidence type="ECO:0000313" key="2">
    <source>
        <dbReference type="EMBL" id="KHN88069.1"/>
    </source>
</evidence>
<sequence>MDRCDEPAPPLPVNYSKSTVVIVQHIIYTMIMPTVCTIGVFAAAICVIIFTRPQMRSSLNIYLAGLSFFDLILLLISLLIYPPMEICVQNNISLTYKREQEALIGNSSRLGDDVLPTETMIAGSF</sequence>
<dbReference type="Proteomes" id="UP000031036">
    <property type="component" value="Unassembled WGS sequence"/>
</dbReference>
<keyword evidence="1" id="KW-1133">Transmembrane helix</keyword>
<reference evidence="2 3" key="1">
    <citation type="submission" date="2014-11" db="EMBL/GenBank/DDBJ databases">
        <title>Genetic blueprint of the zoonotic pathogen Toxocara canis.</title>
        <authorList>
            <person name="Zhu X.-Q."/>
            <person name="Korhonen P.K."/>
            <person name="Cai H."/>
            <person name="Young N.D."/>
            <person name="Nejsum P."/>
            <person name="von Samson-Himmelstjerna G."/>
            <person name="Boag P.R."/>
            <person name="Tan P."/>
            <person name="Li Q."/>
            <person name="Min J."/>
            <person name="Yang Y."/>
            <person name="Wang X."/>
            <person name="Fang X."/>
            <person name="Hall R.S."/>
            <person name="Hofmann A."/>
            <person name="Sternberg P.W."/>
            <person name="Jex A.R."/>
            <person name="Gasser R.B."/>
        </authorList>
    </citation>
    <scope>NUCLEOTIDE SEQUENCE [LARGE SCALE GENOMIC DNA]</scope>
    <source>
        <strain evidence="2">PN_DK_2014</strain>
    </source>
</reference>
<dbReference type="AlphaFoldDB" id="A0A0B2W324"/>
<organism evidence="2 3">
    <name type="scientific">Toxocara canis</name>
    <name type="common">Canine roundworm</name>
    <dbReference type="NCBI Taxonomy" id="6265"/>
    <lineage>
        <taxon>Eukaryota</taxon>
        <taxon>Metazoa</taxon>
        <taxon>Ecdysozoa</taxon>
        <taxon>Nematoda</taxon>
        <taxon>Chromadorea</taxon>
        <taxon>Rhabditida</taxon>
        <taxon>Spirurina</taxon>
        <taxon>Ascaridomorpha</taxon>
        <taxon>Ascaridoidea</taxon>
        <taxon>Toxocaridae</taxon>
        <taxon>Toxocara</taxon>
    </lineage>
</organism>
<dbReference type="EMBL" id="JPKZ01000272">
    <property type="protein sequence ID" value="KHN88069.1"/>
    <property type="molecule type" value="Genomic_DNA"/>
</dbReference>
<keyword evidence="1" id="KW-0472">Membrane</keyword>
<evidence type="ECO:0000313" key="3">
    <source>
        <dbReference type="Proteomes" id="UP000031036"/>
    </source>
</evidence>
<keyword evidence="1" id="KW-0812">Transmembrane</keyword>
<proteinExistence type="predicted"/>
<gene>
    <name evidence="2" type="ORF">Tcan_08891</name>
</gene>
<evidence type="ECO:0000256" key="1">
    <source>
        <dbReference type="SAM" id="Phobius"/>
    </source>
</evidence>
<dbReference type="OrthoDB" id="10411745at2759"/>
<dbReference type="InterPro" id="IPR052954">
    <property type="entry name" value="GPCR-Ligand_Int"/>
</dbReference>
<dbReference type="Gene3D" id="1.20.1070.10">
    <property type="entry name" value="Rhodopsin 7-helix transmembrane proteins"/>
    <property type="match status" value="1"/>
</dbReference>